<dbReference type="Pfam" id="PF03773">
    <property type="entry name" value="ArsP_1"/>
    <property type="match status" value="1"/>
</dbReference>
<dbReference type="InterPro" id="IPR017896">
    <property type="entry name" value="4Fe4S_Fe-S-bd"/>
</dbReference>
<evidence type="ECO:0000256" key="1">
    <source>
        <dbReference type="ARBA" id="ARBA00004651"/>
    </source>
</evidence>
<dbReference type="SUPFAM" id="SSF54862">
    <property type="entry name" value="4Fe-4S ferredoxins"/>
    <property type="match status" value="1"/>
</dbReference>
<evidence type="ECO:0000256" key="7">
    <source>
        <dbReference type="SAM" id="Phobius"/>
    </source>
</evidence>
<evidence type="ECO:0000313" key="10">
    <source>
        <dbReference type="Proteomes" id="UP000198718"/>
    </source>
</evidence>
<evidence type="ECO:0000256" key="6">
    <source>
        <dbReference type="ARBA" id="ARBA00023136"/>
    </source>
</evidence>
<evidence type="ECO:0000256" key="3">
    <source>
        <dbReference type="ARBA" id="ARBA00022475"/>
    </source>
</evidence>
<dbReference type="AlphaFoldDB" id="A0A1G9GEF8"/>
<dbReference type="OrthoDB" id="9798408at2"/>
<feature type="transmembrane region" description="Helical" evidence="7">
    <location>
        <begin position="145"/>
        <end position="163"/>
    </location>
</feature>
<reference evidence="9 10" key="1">
    <citation type="submission" date="2016-10" db="EMBL/GenBank/DDBJ databases">
        <authorList>
            <person name="de Groot N.N."/>
        </authorList>
    </citation>
    <scope>NUCLEOTIDE SEQUENCE [LARGE SCALE GENOMIC DNA]</scope>
    <source>
        <strain evidence="9 10">DSM 18346</strain>
    </source>
</reference>
<name>A0A1G9GEF8_9FIRM</name>
<evidence type="ECO:0000259" key="8">
    <source>
        <dbReference type="PROSITE" id="PS51379"/>
    </source>
</evidence>
<dbReference type="PROSITE" id="PS51379">
    <property type="entry name" value="4FE4S_FER_2"/>
    <property type="match status" value="1"/>
</dbReference>
<feature type="transmembrane region" description="Helical" evidence="7">
    <location>
        <begin position="12"/>
        <end position="34"/>
    </location>
</feature>
<evidence type="ECO:0000256" key="2">
    <source>
        <dbReference type="ARBA" id="ARBA00006386"/>
    </source>
</evidence>
<feature type="transmembrane region" description="Helical" evidence="7">
    <location>
        <begin position="40"/>
        <end position="58"/>
    </location>
</feature>
<dbReference type="EMBL" id="FNFP01000006">
    <property type="protein sequence ID" value="SDK98653.1"/>
    <property type="molecule type" value="Genomic_DNA"/>
</dbReference>
<dbReference type="RefSeq" id="WP_090553919.1">
    <property type="nucleotide sequence ID" value="NZ_FNFP01000006.1"/>
</dbReference>
<dbReference type="Pfam" id="PF13370">
    <property type="entry name" value="Fer4_13"/>
    <property type="match status" value="1"/>
</dbReference>
<keyword evidence="5 7" id="KW-1133">Transmembrane helix</keyword>
<dbReference type="InterPro" id="IPR005524">
    <property type="entry name" value="DUF318"/>
</dbReference>
<organism evidence="9 10">
    <name type="scientific">Natronincola ferrireducens</name>
    <dbReference type="NCBI Taxonomy" id="393762"/>
    <lineage>
        <taxon>Bacteria</taxon>
        <taxon>Bacillati</taxon>
        <taxon>Bacillota</taxon>
        <taxon>Clostridia</taxon>
        <taxon>Peptostreptococcales</taxon>
        <taxon>Natronincolaceae</taxon>
        <taxon>Natronincola</taxon>
    </lineage>
</organism>
<evidence type="ECO:0000256" key="4">
    <source>
        <dbReference type="ARBA" id="ARBA00022692"/>
    </source>
</evidence>
<feature type="transmembrane region" description="Helical" evidence="7">
    <location>
        <begin position="79"/>
        <end position="98"/>
    </location>
</feature>
<accession>A0A1G9GEF8</accession>
<dbReference type="STRING" id="393762.SAMN05660472_02386"/>
<dbReference type="Proteomes" id="UP000198718">
    <property type="component" value="Unassembled WGS sequence"/>
</dbReference>
<protein>
    <submittedName>
        <fullName evidence="9">4Fe-4S single cluster domain of Ferredoxin I</fullName>
    </submittedName>
</protein>
<feature type="transmembrane region" description="Helical" evidence="7">
    <location>
        <begin position="104"/>
        <end position="124"/>
    </location>
</feature>
<keyword evidence="6 7" id="KW-0472">Membrane</keyword>
<keyword evidence="10" id="KW-1185">Reference proteome</keyword>
<evidence type="ECO:0000313" key="9">
    <source>
        <dbReference type="EMBL" id="SDK98653.1"/>
    </source>
</evidence>
<sequence>MLFQFIKKYKLISVTITLYFFTFVFSKGHFIHALQNTRHYLFEMLMVMPVIFMLTVLIEIWISKEAIMKHLGERSGLKGIGFSVALGSLSAGPIYAAFPICKMLLSKGASIVNIVVILSAWAVIKVPMLANEARFLGPKFMTIRWILTVISIYLMAYIMGVLIKKEDLPQMKASNPEGLSINENYCVGCSICVKMLPEVFEINQKKAVVNPIHLDPSNMSAIIKTIEKCPTKAITLNNKGFSSN</sequence>
<dbReference type="GO" id="GO:0005886">
    <property type="term" value="C:plasma membrane"/>
    <property type="evidence" value="ECO:0007669"/>
    <property type="project" value="UniProtKB-SubCell"/>
</dbReference>
<proteinExistence type="inferred from homology"/>
<dbReference type="Gene3D" id="3.30.70.20">
    <property type="match status" value="1"/>
</dbReference>
<feature type="domain" description="4Fe-4S ferredoxin-type" evidence="8">
    <location>
        <begin position="177"/>
        <end position="205"/>
    </location>
</feature>
<comment type="similarity">
    <text evidence="2">Belongs to the UPF0718 family.</text>
</comment>
<gene>
    <name evidence="9" type="ORF">SAMN05660472_02386</name>
</gene>
<comment type="subcellular location">
    <subcellularLocation>
        <location evidence="1">Cell membrane</location>
        <topology evidence="1">Multi-pass membrane protein</topology>
    </subcellularLocation>
</comment>
<evidence type="ECO:0000256" key="5">
    <source>
        <dbReference type="ARBA" id="ARBA00022989"/>
    </source>
</evidence>
<keyword evidence="4 7" id="KW-0812">Transmembrane</keyword>
<keyword evidence="3" id="KW-1003">Cell membrane</keyword>